<dbReference type="RefSeq" id="WP_136379622.1">
    <property type="nucleotide sequence ID" value="NZ_SLUB01000016.1"/>
</dbReference>
<dbReference type="SUPFAM" id="SSF53850">
    <property type="entry name" value="Periplasmic binding protein-like II"/>
    <property type="match status" value="1"/>
</dbReference>
<dbReference type="PANTHER" id="PTHR30429">
    <property type="entry name" value="D-METHIONINE-BINDING LIPOPROTEIN METQ"/>
    <property type="match status" value="1"/>
</dbReference>
<dbReference type="Pfam" id="PF03180">
    <property type="entry name" value="Lipoprotein_9"/>
    <property type="match status" value="1"/>
</dbReference>
<keyword evidence="5" id="KW-0564">Palmitate</keyword>
<evidence type="ECO:0000256" key="7">
    <source>
        <dbReference type="SAM" id="SignalP"/>
    </source>
</evidence>
<dbReference type="GO" id="GO:0016020">
    <property type="term" value="C:membrane"/>
    <property type="evidence" value="ECO:0007669"/>
    <property type="project" value="UniProtKB-SubCell"/>
</dbReference>
<evidence type="ECO:0000256" key="6">
    <source>
        <dbReference type="ARBA" id="ARBA00023288"/>
    </source>
</evidence>
<sequence>MKKRLYFLFYMIIALNIITACGTNISSGGNKDSNAVKIGVSSTDGPVWDLLKEKAKAEGIDIEIVEIVDWQLPNDALVNGEIDMNAFQHLAFLSQYNVQRGANLVPIGSTFIGPKALFSEKYDKISEIPNGASVAISNDPANMGLDLKLLESAGLIELKDGVGIFGTPEDITKNPKQLKMNEMDAQQTPRTLQDVALAAIYISIAGRAGIDMENILYENDPLSMDGLPYANVFAVRSEDTENKTYKKIASLIQDPEIKQAYSDDTGGLGEIIDVPLDDLQKTLDRLTGQKK</sequence>
<comment type="subcellular location">
    <subcellularLocation>
        <location evidence="1">Membrane</location>
        <topology evidence="1">Lipid-anchor</topology>
    </subcellularLocation>
</comment>
<dbReference type="OrthoDB" id="9812878at2"/>
<evidence type="ECO:0000256" key="3">
    <source>
        <dbReference type="ARBA" id="ARBA00022729"/>
    </source>
</evidence>
<proteinExistence type="inferred from homology"/>
<dbReference type="PROSITE" id="PS51257">
    <property type="entry name" value="PROKAR_LIPOPROTEIN"/>
    <property type="match status" value="1"/>
</dbReference>
<evidence type="ECO:0000256" key="2">
    <source>
        <dbReference type="ARBA" id="ARBA00008973"/>
    </source>
</evidence>
<dbReference type="AlphaFoldDB" id="A0A4S3PRZ6"/>
<evidence type="ECO:0000313" key="8">
    <source>
        <dbReference type="EMBL" id="THE12477.1"/>
    </source>
</evidence>
<dbReference type="Gene3D" id="3.40.190.10">
    <property type="entry name" value="Periplasmic binding protein-like II"/>
    <property type="match status" value="2"/>
</dbReference>
<evidence type="ECO:0000313" key="9">
    <source>
        <dbReference type="Proteomes" id="UP000306477"/>
    </source>
</evidence>
<accession>A0A4S3PRZ6</accession>
<feature type="signal peptide" evidence="7">
    <location>
        <begin position="1"/>
        <end position="22"/>
    </location>
</feature>
<organism evidence="8 9">
    <name type="scientific">Bacillus timonensis</name>
    <dbReference type="NCBI Taxonomy" id="1033734"/>
    <lineage>
        <taxon>Bacteria</taxon>
        <taxon>Bacillati</taxon>
        <taxon>Bacillota</taxon>
        <taxon>Bacilli</taxon>
        <taxon>Bacillales</taxon>
        <taxon>Bacillaceae</taxon>
        <taxon>Bacillus</taxon>
    </lineage>
</organism>
<dbReference type="Proteomes" id="UP000306477">
    <property type="component" value="Unassembled WGS sequence"/>
</dbReference>
<gene>
    <name evidence="8" type="ORF">E1I69_10785</name>
</gene>
<evidence type="ECO:0000256" key="1">
    <source>
        <dbReference type="ARBA" id="ARBA00004635"/>
    </source>
</evidence>
<feature type="chain" id="PRO_5039203751" evidence="7">
    <location>
        <begin position="23"/>
        <end position="291"/>
    </location>
</feature>
<keyword evidence="4" id="KW-0472">Membrane</keyword>
<name>A0A4S3PRZ6_9BACI</name>
<keyword evidence="9" id="KW-1185">Reference proteome</keyword>
<protein>
    <submittedName>
        <fullName evidence="8">MetQ/NlpA family ABC transporter substrate-binding protein</fullName>
    </submittedName>
</protein>
<keyword evidence="6" id="KW-0449">Lipoprotein</keyword>
<reference evidence="8 9" key="1">
    <citation type="journal article" date="2019" name="Indoor Air">
        <title>Impacts of indoor surface finishes on bacterial viability.</title>
        <authorList>
            <person name="Hu J."/>
            <person name="Maamar S.B."/>
            <person name="Glawe A.J."/>
            <person name="Gottel N."/>
            <person name="Gilbert J.A."/>
            <person name="Hartmann E.M."/>
        </authorList>
    </citation>
    <scope>NUCLEOTIDE SEQUENCE [LARGE SCALE GENOMIC DNA]</scope>
    <source>
        <strain evidence="8 9">AF060A6</strain>
    </source>
</reference>
<dbReference type="EMBL" id="SLUB01000016">
    <property type="protein sequence ID" value="THE12477.1"/>
    <property type="molecule type" value="Genomic_DNA"/>
</dbReference>
<evidence type="ECO:0000256" key="4">
    <source>
        <dbReference type="ARBA" id="ARBA00023136"/>
    </source>
</evidence>
<evidence type="ECO:0000256" key="5">
    <source>
        <dbReference type="ARBA" id="ARBA00023139"/>
    </source>
</evidence>
<keyword evidence="3 7" id="KW-0732">Signal</keyword>
<dbReference type="InterPro" id="IPR004872">
    <property type="entry name" value="Lipoprotein_NlpA"/>
</dbReference>
<dbReference type="PANTHER" id="PTHR30429:SF3">
    <property type="entry name" value="LIPOPROTEIN"/>
    <property type="match status" value="1"/>
</dbReference>
<comment type="similarity">
    <text evidence="2">Belongs to the NlpA lipoprotein family.</text>
</comment>
<comment type="caution">
    <text evidence="8">The sequence shown here is derived from an EMBL/GenBank/DDBJ whole genome shotgun (WGS) entry which is preliminary data.</text>
</comment>